<gene>
    <name evidence="7" type="ORF">LVIROSA_LOCUS22306</name>
</gene>
<dbReference type="GO" id="GO:0000278">
    <property type="term" value="P:mitotic cell cycle"/>
    <property type="evidence" value="ECO:0007669"/>
    <property type="project" value="TreeGrafter"/>
</dbReference>
<comment type="similarity">
    <text evidence="1 5">Belongs to the TUBGCP family.</text>
</comment>
<dbReference type="EMBL" id="CAKMRJ010004445">
    <property type="protein sequence ID" value="CAH1435904.1"/>
    <property type="molecule type" value="Genomic_DNA"/>
</dbReference>
<name>A0AAU9NCV1_9ASTR</name>
<dbReference type="GO" id="GO:0031122">
    <property type="term" value="P:cytoplasmic microtubule organization"/>
    <property type="evidence" value="ECO:0007669"/>
    <property type="project" value="TreeGrafter"/>
</dbReference>
<dbReference type="GO" id="GO:0000922">
    <property type="term" value="C:spindle pole"/>
    <property type="evidence" value="ECO:0007669"/>
    <property type="project" value="InterPro"/>
</dbReference>
<dbReference type="Pfam" id="PF04130">
    <property type="entry name" value="GCP_C_terminal"/>
    <property type="match status" value="1"/>
</dbReference>
<keyword evidence="4 5" id="KW-0206">Cytoskeleton</keyword>
<evidence type="ECO:0000256" key="2">
    <source>
        <dbReference type="ARBA" id="ARBA00022490"/>
    </source>
</evidence>
<feature type="domain" description="Gamma tubulin complex component C-terminal" evidence="6">
    <location>
        <begin position="43"/>
        <end position="97"/>
    </location>
</feature>
<dbReference type="GO" id="GO:0000930">
    <property type="term" value="C:gamma-tubulin complex"/>
    <property type="evidence" value="ECO:0007669"/>
    <property type="project" value="TreeGrafter"/>
</dbReference>
<evidence type="ECO:0000256" key="4">
    <source>
        <dbReference type="ARBA" id="ARBA00023212"/>
    </source>
</evidence>
<dbReference type="GO" id="GO:0051321">
    <property type="term" value="P:meiotic cell cycle"/>
    <property type="evidence" value="ECO:0007669"/>
    <property type="project" value="TreeGrafter"/>
</dbReference>
<evidence type="ECO:0000313" key="8">
    <source>
        <dbReference type="Proteomes" id="UP001157418"/>
    </source>
</evidence>
<protein>
    <recommendedName>
        <fullName evidence="5">Gamma-tubulin complex component</fullName>
    </recommendedName>
</protein>
<dbReference type="Gene3D" id="1.20.120.1900">
    <property type="entry name" value="Gamma-tubulin complex, C-terminal domain"/>
    <property type="match status" value="1"/>
</dbReference>
<organism evidence="7 8">
    <name type="scientific">Lactuca virosa</name>
    <dbReference type="NCBI Taxonomy" id="75947"/>
    <lineage>
        <taxon>Eukaryota</taxon>
        <taxon>Viridiplantae</taxon>
        <taxon>Streptophyta</taxon>
        <taxon>Embryophyta</taxon>
        <taxon>Tracheophyta</taxon>
        <taxon>Spermatophyta</taxon>
        <taxon>Magnoliopsida</taxon>
        <taxon>eudicotyledons</taxon>
        <taxon>Gunneridae</taxon>
        <taxon>Pentapetalae</taxon>
        <taxon>asterids</taxon>
        <taxon>campanulids</taxon>
        <taxon>Asterales</taxon>
        <taxon>Asteraceae</taxon>
        <taxon>Cichorioideae</taxon>
        <taxon>Cichorieae</taxon>
        <taxon>Lactucinae</taxon>
        <taxon>Lactuca</taxon>
    </lineage>
</organism>
<keyword evidence="3 5" id="KW-0493">Microtubule</keyword>
<dbReference type="PANTHER" id="PTHR19302:SF13">
    <property type="entry name" value="GAMMA-TUBULIN COMPLEX COMPONENT 2"/>
    <property type="match status" value="1"/>
</dbReference>
<dbReference type="GO" id="GO:0007020">
    <property type="term" value="P:microtubule nucleation"/>
    <property type="evidence" value="ECO:0007669"/>
    <property type="project" value="InterPro"/>
</dbReference>
<dbReference type="AlphaFoldDB" id="A0AAU9NCV1"/>
<accession>A0AAU9NCV1</accession>
<sequence>MIVDKKDDKGIPILDQVTTHKSHGSYHTGFEMLEHHPKKKYDLIGKLNSINHYLLLDQGDFLVHFMDIAPDELDKTPNEISVEKLQSLLDLALAFNSSCSRFFA</sequence>
<evidence type="ECO:0000313" key="7">
    <source>
        <dbReference type="EMBL" id="CAH1435904.1"/>
    </source>
</evidence>
<dbReference type="GO" id="GO:0043015">
    <property type="term" value="F:gamma-tubulin binding"/>
    <property type="evidence" value="ECO:0007669"/>
    <property type="project" value="InterPro"/>
</dbReference>
<dbReference type="GO" id="GO:0005874">
    <property type="term" value="C:microtubule"/>
    <property type="evidence" value="ECO:0007669"/>
    <property type="project" value="UniProtKB-KW"/>
</dbReference>
<dbReference type="GO" id="GO:0051225">
    <property type="term" value="P:spindle assembly"/>
    <property type="evidence" value="ECO:0007669"/>
    <property type="project" value="TreeGrafter"/>
</dbReference>
<evidence type="ECO:0000256" key="1">
    <source>
        <dbReference type="ARBA" id="ARBA00010337"/>
    </source>
</evidence>
<dbReference type="PANTHER" id="PTHR19302">
    <property type="entry name" value="GAMMA TUBULIN COMPLEX PROTEIN"/>
    <property type="match status" value="1"/>
</dbReference>
<dbReference type="InterPro" id="IPR040457">
    <property type="entry name" value="GCP_C"/>
</dbReference>
<comment type="subcellular location">
    <subcellularLocation>
        <location evidence="5">Cytoplasm</location>
        <location evidence="5">Cytoskeleton</location>
        <location evidence="5">Microtubule organizing center</location>
    </subcellularLocation>
</comment>
<evidence type="ECO:0000256" key="5">
    <source>
        <dbReference type="RuleBase" id="RU363050"/>
    </source>
</evidence>
<keyword evidence="8" id="KW-1185">Reference proteome</keyword>
<dbReference type="GO" id="GO:0051011">
    <property type="term" value="F:microtubule minus-end binding"/>
    <property type="evidence" value="ECO:0007669"/>
    <property type="project" value="TreeGrafter"/>
</dbReference>
<comment type="function">
    <text evidence="5">Component of the gamma-tubulin ring complex (gTuRC) which mediates microtubule nucleation.</text>
</comment>
<evidence type="ECO:0000256" key="3">
    <source>
        <dbReference type="ARBA" id="ARBA00022701"/>
    </source>
</evidence>
<dbReference type="Proteomes" id="UP001157418">
    <property type="component" value="Unassembled WGS sequence"/>
</dbReference>
<dbReference type="InterPro" id="IPR042241">
    <property type="entry name" value="GCP_C_sf"/>
</dbReference>
<keyword evidence="2 5" id="KW-0963">Cytoplasm</keyword>
<dbReference type="InterPro" id="IPR007259">
    <property type="entry name" value="GCP"/>
</dbReference>
<reference evidence="7 8" key="1">
    <citation type="submission" date="2022-01" db="EMBL/GenBank/DDBJ databases">
        <authorList>
            <person name="Xiong W."/>
            <person name="Schranz E."/>
        </authorList>
    </citation>
    <scope>NUCLEOTIDE SEQUENCE [LARGE SCALE GENOMIC DNA]</scope>
</reference>
<proteinExistence type="inferred from homology"/>
<comment type="caution">
    <text evidence="7">The sequence shown here is derived from an EMBL/GenBank/DDBJ whole genome shotgun (WGS) entry which is preliminary data.</text>
</comment>
<evidence type="ECO:0000259" key="6">
    <source>
        <dbReference type="Pfam" id="PF04130"/>
    </source>
</evidence>